<organism evidence="14 15">
    <name type="scientific">Laodelphax striatellus</name>
    <name type="common">Small brown planthopper</name>
    <name type="synonym">Delphax striatella</name>
    <dbReference type="NCBI Taxonomy" id="195883"/>
    <lineage>
        <taxon>Eukaryota</taxon>
        <taxon>Metazoa</taxon>
        <taxon>Ecdysozoa</taxon>
        <taxon>Arthropoda</taxon>
        <taxon>Hexapoda</taxon>
        <taxon>Insecta</taxon>
        <taxon>Pterygota</taxon>
        <taxon>Neoptera</taxon>
        <taxon>Paraneoptera</taxon>
        <taxon>Hemiptera</taxon>
        <taxon>Auchenorrhyncha</taxon>
        <taxon>Fulgoroidea</taxon>
        <taxon>Delphacidae</taxon>
        <taxon>Criomorphinae</taxon>
        <taxon>Laodelphax</taxon>
    </lineage>
</organism>
<dbReference type="PANTHER" id="PTHR23358:SF6">
    <property type="entry name" value="METHYLCYTOSINE DIOXYGENASE TET"/>
    <property type="match status" value="1"/>
</dbReference>
<keyword evidence="4 11" id="KW-0479">Metal-binding</keyword>
<comment type="function">
    <text evidence="11">Dioxygenase that catalyzes the conversion of the modified genomic base 5-methylcytosine (5mC) into 5-hydroxymethylcytosine (5hmC) and plays a key role in epigenetic chromatin reprogramming during embryonic development.</text>
</comment>
<comment type="subcellular location">
    <subcellularLocation>
        <location evidence="1">Chromosome</location>
    </subcellularLocation>
</comment>
<evidence type="ECO:0000256" key="12">
    <source>
        <dbReference type="SAM" id="MobiDB-lite"/>
    </source>
</evidence>
<evidence type="ECO:0000256" key="10">
    <source>
        <dbReference type="ARBA" id="ARBA00049431"/>
    </source>
</evidence>
<dbReference type="InParanoid" id="A0A482WJW3"/>
<dbReference type="AlphaFoldDB" id="A0A482WJW3"/>
<dbReference type="STRING" id="195883.A0A482WJW3"/>
<gene>
    <name evidence="14" type="ORF">LSTR_LSTR006998</name>
</gene>
<comment type="cofactor">
    <cofactor evidence="11">
        <name>Fe(2+)</name>
        <dbReference type="ChEBI" id="CHEBI:29033"/>
    </cofactor>
    <text evidence="11">Binds 1 Fe(2+) ion per subunit.</text>
</comment>
<dbReference type="EC" id="1.14.11.80" evidence="11"/>
<dbReference type="GO" id="GO:0040029">
    <property type="term" value="P:epigenetic regulation of gene expression"/>
    <property type="evidence" value="ECO:0007669"/>
    <property type="project" value="InterPro"/>
</dbReference>
<name>A0A482WJW3_LAOST</name>
<accession>A0A482WJW3</accession>
<keyword evidence="6 11" id="KW-0223">Dioxygenase</keyword>
<feature type="compositionally biased region" description="Basic and acidic residues" evidence="12">
    <location>
        <begin position="1"/>
        <end position="10"/>
    </location>
</feature>
<comment type="catalytic activity">
    <reaction evidence="10 11">
        <text>a 5-hydroxymethyl-2'-deoxycytidine in DNA + 2-oxoglutarate + O2 = a 5-formyl-2'-deoxycytidine in DNA + succinate + CO2 + H2O</text>
        <dbReference type="Rhea" id="RHEA:53828"/>
        <dbReference type="Rhea" id="RHEA-COMP:13315"/>
        <dbReference type="Rhea" id="RHEA-COMP:13656"/>
        <dbReference type="ChEBI" id="CHEBI:15377"/>
        <dbReference type="ChEBI" id="CHEBI:15379"/>
        <dbReference type="ChEBI" id="CHEBI:16526"/>
        <dbReference type="ChEBI" id="CHEBI:16810"/>
        <dbReference type="ChEBI" id="CHEBI:30031"/>
        <dbReference type="ChEBI" id="CHEBI:136731"/>
        <dbReference type="ChEBI" id="CHEBI:137731"/>
        <dbReference type="EC" id="1.14.11.80"/>
    </reaction>
</comment>
<keyword evidence="3" id="KW-0158">Chromosome</keyword>
<dbReference type="InterPro" id="IPR046942">
    <property type="entry name" value="TET_oxygenase"/>
</dbReference>
<dbReference type="GO" id="GO:0005694">
    <property type="term" value="C:chromosome"/>
    <property type="evidence" value="ECO:0007669"/>
    <property type="project" value="UniProtKB-SubCell"/>
</dbReference>
<evidence type="ECO:0000256" key="7">
    <source>
        <dbReference type="ARBA" id="ARBA00023002"/>
    </source>
</evidence>
<dbReference type="EMBL" id="QKKF02033617">
    <property type="protein sequence ID" value="RZF33620.1"/>
    <property type="molecule type" value="Genomic_DNA"/>
</dbReference>
<evidence type="ECO:0000256" key="11">
    <source>
        <dbReference type="RuleBase" id="RU367064"/>
    </source>
</evidence>
<comment type="cofactor">
    <cofactor evidence="11">
        <name>Zn(2+)</name>
        <dbReference type="ChEBI" id="CHEBI:29105"/>
    </cofactor>
    <text evidence="11">The zinc ions have a structural role.</text>
</comment>
<evidence type="ECO:0000256" key="6">
    <source>
        <dbReference type="ARBA" id="ARBA00022964"/>
    </source>
</evidence>
<dbReference type="Proteomes" id="UP000291343">
    <property type="component" value="Unassembled WGS sequence"/>
</dbReference>
<dbReference type="SMR" id="A0A482WJW3"/>
<evidence type="ECO:0000313" key="15">
    <source>
        <dbReference type="Proteomes" id="UP000291343"/>
    </source>
</evidence>
<dbReference type="GO" id="GO:0070579">
    <property type="term" value="F:DNA 5-methylcytosine dioxygenase activity"/>
    <property type="evidence" value="ECO:0007669"/>
    <property type="project" value="UniProtKB-UniRule"/>
</dbReference>
<dbReference type="InterPro" id="IPR024779">
    <property type="entry name" value="2OGFeDO_JBP1/TET_oxygenase_dom"/>
</dbReference>
<evidence type="ECO:0000313" key="14">
    <source>
        <dbReference type="EMBL" id="RZF33620.1"/>
    </source>
</evidence>
<evidence type="ECO:0000256" key="9">
    <source>
        <dbReference type="ARBA" id="ARBA00047840"/>
    </source>
</evidence>
<evidence type="ECO:0000256" key="2">
    <source>
        <dbReference type="ARBA" id="ARBA00007502"/>
    </source>
</evidence>
<comment type="catalytic activity">
    <reaction evidence="11">
        <text>a 5-methyl-2'-deoxycytidine in DNA + 2-oxoglutarate + O2 = a 5-hydroxymethyl-2'-deoxycytidine in DNA + succinate + CO2</text>
        <dbReference type="Rhea" id="RHEA:52636"/>
        <dbReference type="Rhea" id="RHEA-COMP:11370"/>
        <dbReference type="Rhea" id="RHEA-COMP:13315"/>
        <dbReference type="ChEBI" id="CHEBI:15379"/>
        <dbReference type="ChEBI" id="CHEBI:16526"/>
        <dbReference type="ChEBI" id="CHEBI:16810"/>
        <dbReference type="ChEBI" id="CHEBI:30031"/>
        <dbReference type="ChEBI" id="CHEBI:85454"/>
        <dbReference type="ChEBI" id="CHEBI:136731"/>
        <dbReference type="EC" id="1.14.11.80"/>
    </reaction>
</comment>
<evidence type="ECO:0000256" key="5">
    <source>
        <dbReference type="ARBA" id="ARBA00022833"/>
    </source>
</evidence>
<dbReference type="GO" id="GO:0005634">
    <property type="term" value="C:nucleus"/>
    <property type="evidence" value="ECO:0007669"/>
    <property type="project" value="UniProtKB-UniRule"/>
</dbReference>
<dbReference type="SMART" id="SM01333">
    <property type="entry name" value="Tet_JBP"/>
    <property type="match status" value="1"/>
</dbReference>
<feature type="domain" description="Methylcytosine dioxygenase TET1-3 oxygenase" evidence="13">
    <location>
        <begin position="187"/>
        <end position="340"/>
    </location>
</feature>
<evidence type="ECO:0000259" key="13">
    <source>
        <dbReference type="SMART" id="SM01333"/>
    </source>
</evidence>
<dbReference type="PANTHER" id="PTHR23358">
    <property type="entry name" value="METHYLCYTOSINE DIOXYGENASE TET"/>
    <property type="match status" value="1"/>
</dbReference>
<sequence length="387" mass="42962">MQQERKELLQETRPIAKKKEGQNSAKKPRLSTCDCNVGPENGHFYTHLGAAPSIASLRNKFESQTGFKGNALRIEKVIETRNEGKSETGCPLAKWVIRRSSPSEKLLLVVKTRENHNCDQRIVVVVIVAWDGLPANEADDLYDFMSKNQSNFGDPVKRGCSSNRKKTCSCQGDNPESSGVSFSFGCSFSVFFSGCKFARSKDAKKFNVSELSVQSELEMCTELLVYRMSVLLRTLAPTAYQTMIKNKEGVECRLGCLSNLEVSPFAGLTLCMDFCAHAHRDINNMENGSTVDPMGGVALALSHGSVLLECARHELHASTALRNPNRASPSRIAVVLYQHKMLNKRNHGAESWGKIPKLKLLSKSFFKTAIVCRIPFRKHPRNSPGFS</sequence>
<feature type="region of interest" description="Disordered" evidence="12">
    <location>
        <begin position="1"/>
        <end position="30"/>
    </location>
</feature>
<dbReference type="GO" id="GO:0045944">
    <property type="term" value="P:positive regulation of transcription by RNA polymerase II"/>
    <property type="evidence" value="ECO:0007669"/>
    <property type="project" value="TreeGrafter"/>
</dbReference>
<evidence type="ECO:0000256" key="3">
    <source>
        <dbReference type="ARBA" id="ARBA00022454"/>
    </source>
</evidence>
<protein>
    <recommendedName>
        <fullName evidence="11">Methylcytosine dioxygenase TET</fullName>
        <ecNumber evidence="11">1.14.11.80</ecNumber>
    </recommendedName>
</protein>
<dbReference type="GO" id="GO:0141166">
    <property type="term" value="P:chromosomal 5-methylcytosine DNA demethylation pathway"/>
    <property type="evidence" value="ECO:0007669"/>
    <property type="project" value="UniProtKB-UniRule"/>
</dbReference>
<reference evidence="14 15" key="1">
    <citation type="journal article" date="2017" name="Gigascience">
        <title>Genome sequence of the small brown planthopper, Laodelphax striatellus.</title>
        <authorList>
            <person name="Zhu J."/>
            <person name="Jiang F."/>
            <person name="Wang X."/>
            <person name="Yang P."/>
            <person name="Bao Y."/>
            <person name="Zhao W."/>
            <person name="Wang W."/>
            <person name="Lu H."/>
            <person name="Wang Q."/>
            <person name="Cui N."/>
            <person name="Li J."/>
            <person name="Chen X."/>
            <person name="Luo L."/>
            <person name="Yu J."/>
            <person name="Kang L."/>
            <person name="Cui F."/>
        </authorList>
    </citation>
    <scope>NUCLEOTIDE SEQUENCE [LARGE SCALE GENOMIC DNA]</scope>
    <source>
        <strain evidence="14">Lst14</strain>
    </source>
</reference>
<keyword evidence="15" id="KW-1185">Reference proteome</keyword>
<dbReference type="Pfam" id="PF12851">
    <property type="entry name" value="Tet_JBP"/>
    <property type="match status" value="1"/>
</dbReference>
<comment type="caution">
    <text evidence="14">The sequence shown here is derived from an EMBL/GenBank/DDBJ whole genome shotgun (WGS) entry which is preliminary data.</text>
</comment>
<dbReference type="InterPro" id="IPR040175">
    <property type="entry name" value="TET1/2/3"/>
</dbReference>
<dbReference type="OrthoDB" id="8854879at2759"/>
<dbReference type="GO" id="GO:0008270">
    <property type="term" value="F:zinc ion binding"/>
    <property type="evidence" value="ECO:0007669"/>
    <property type="project" value="UniProtKB-UniRule"/>
</dbReference>
<keyword evidence="5 11" id="KW-0862">Zinc</keyword>
<evidence type="ECO:0000256" key="8">
    <source>
        <dbReference type="ARBA" id="ARBA00023004"/>
    </source>
</evidence>
<evidence type="ECO:0000256" key="1">
    <source>
        <dbReference type="ARBA" id="ARBA00004286"/>
    </source>
</evidence>
<evidence type="ECO:0000256" key="4">
    <source>
        <dbReference type="ARBA" id="ARBA00022723"/>
    </source>
</evidence>
<comment type="catalytic activity">
    <reaction evidence="9 11">
        <text>a 5-formyl-2'-deoxycytidine in DNA + 2-oxoglutarate + O2 = a 5-carboxyl-2'-deoxycytidine in DNA + succinate + CO2 + H(+)</text>
        <dbReference type="Rhea" id="RHEA:53832"/>
        <dbReference type="Rhea" id="RHEA-COMP:13656"/>
        <dbReference type="Rhea" id="RHEA-COMP:13657"/>
        <dbReference type="ChEBI" id="CHEBI:15378"/>
        <dbReference type="ChEBI" id="CHEBI:15379"/>
        <dbReference type="ChEBI" id="CHEBI:16526"/>
        <dbReference type="ChEBI" id="CHEBI:16810"/>
        <dbReference type="ChEBI" id="CHEBI:30031"/>
        <dbReference type="ChEBI" id="CHEBI:137731"/>
        <dbReference type="ChEBI" id="CHEBI:137732"/>
        <dbReference type="EC" id="1.14.11.80"/>
    </reaction>
</comment>
<comment type="similarity">
    <text evidence="2 11">Belongs to the TET family.</text>
</comment>
<proteinExistence type="inferred from homology"/>
<keyword evidence="7 11" id="KW-0560">Oxidoreductase</keyword>
<keyword evidence="8 11" id="KW-0408">Iron</keyword>